<protein>
    <recommendedName>
        <fullName evidence="5">3-oxoadipate enol-lactonase</fullName>
    </recommendedName>
</protein>
<dbReference type="Pfam" id="PF12697">
    <property type="entry name" value="Abhydrolase_6"/>
    <property type="match status" value="1"/>
</dbReference>
<sequence length="410" mass="43709">MSAPNIVAVQLTEADENKPLLLVGPGLGTGVEALWNLCAEELATDFEVIGYDLPGHGRSPAASDEFTLEELGDAAAEIIAEQAASGRKVFFAGVSVSGAVALELALKHGDKFAAVAPICSAAKLGTAEAWQERADLVSRAGTPTMVTGSAQRWFAPGFIEEHPERTTNLLHTLQNADRFSYAYTCLGLAGYDVRDRLGQIKIPVLAMGGAVDPVCPPEDIEFIAANVPNATAVIIDDAAHQAPLEKPEETAAALREHFLSAGKNGAASNGGTAQDGVAKNGDATLQEVFDNGMKVRREVLSDAHVDRANANKDEFSEDFQDLISKYAWGTIWTRPGLDRRMRSAVTLTAMVAGGYWEELAMHVKAARRNGVTVEEIKEILLQTAIYCSVPAANVAFKTAKEALAEYDAEQ</sequence>
<dbReference type="PANTHER" id="PTHR33570">
    <property type="entry name" value="4-CARBOXYMUCONOLACTONE DECARBOXYLASE FAMILY PROTEIN"/>
    <property type="match status" value="1"/>
</dbReference>
<comment type="caution">
    <text evidence="3">The sequence shown here is derived from an EMBL/GenBank/DDBJ whole genome shotgun (WGS) entry which is preliminary data.</text>
</comment>
<proteinExistence type="predicted"/>
<dbReference type="InterPro" id="IPR003779">
    <property type="entry name" value="CMD-like"/>
</dbReference>
<evidence type="ECO:0000313" key="4">
    <source>
        <dbReference type="Proteomes" id="UP000053528"/>
    </source>
</evidence>
<feature type="domain" description="Carboxymuconolactone decarboxylase-like" evidence="1">
    <location>
        <begin position="318"/>
        <end position="401"/>
    </location>
</feature>
<evidence type="ECO:0008006" key="5">
    <source>
        <dbReference type="Google" id="ProtNLM"/>
    </source>
</evidence>
<dbReference type="GO" id="GO:0051920">
    <property type="term" value="F:peroxiredoxin activity"/>
    <property type="evidence" value="ECO:0007669"/>
    <property type="project" value="InterPro"/>
</dbReference>
<dbReference type="Gene3D" id="3.40.50.1820">
    <property type="entry name" value="alpha/beta hydrolase"/>
    <property type="match status" value="1"/>
</dbReference>
<evidence type="ECO:0000259" key="2">
    <source>
        <dbReference type="Pfam" id="PF12697"/>
    </source>
</evidence>
<dbReference type="Gene3D" id="1.20.1290.10">
    <property type="entry name" value="AhpD-like"/>
    <property type="match status" value="1"/>
</dbReference>
<dbReference type="InterPro" id="IPR052512">
    <property type="entry name" value="4CMD/NDH-1_regulator"/>
</dbReference>
<evidence type="ECO:0000313" key="3">
    <source>
        <dbReference type="EMBL" id="KGF20488.1"/>
    </source>
</evidence>
<dbReference type="InterPro" id="IPR029058">
    <property type="entry name" value="AB_hydrolase_fold"/>
</dbReference>
<feature type="domain" description="AB hydrolase-1" evidence="2">
    <location>
        <begin position="21"/>
        <end position="253"/>
    </location>
</feature>
<dbReference type="SUPFAM" id="SSF53474">
    <property type="entry name" value="alpha/beta-Hydrolases"/>
    <property type="match status" value="1"/>
</dbReference>
<accession>A0A095YE00</accession>
<evidence type="ECO:0000259" key="1">
    <source>
        <dbReference type="Pfam" id="PF02627"/>
    </source>
</evidence>
<dbReference type="Proteomes" id="UP000053528">
    <property type="component" value="Unassembled WGS sequence"/>
</dbReference>
<dbReference type="InterPro" id="IPR012788">
    <property type="entry name" value="Decarb_PcaC"/>
</dbReference>
<reference evidence="3 4" key="1">
    <citation type="submission" date="2014-07" db="EMBL/GenBank/DDBJ databases">
        <authorList>
            <person name="McCorrison J."/>
            <person name="Sanka R."/>
            <person name="Torralba M."/>
            <person name="Gillis M."/>
            <person name="Haft D.H."/>
            <person name="Methe B."/>
            <person name="Sutton G."/>
            <person name="Nelson K.E."/>
        </authorList>
    </citation>
    <scope>NUCLEOTIDE SEQUENCE [LARGE SCALE GENOMIC DNA]</scope>
    <source>
        <strain evidence="3 4">DNF00011</strain>
    </source>
</reference>
<dbReference type="SUPFAM" id="SSF69118">
    <property type="entry name" value="AhpD-like"/>
    <property type="match status" value="1"/>
</dbReference>
<dbReference type="EMBL" id="JRNH01000014">
    <property type="protein sequence ID" value="KGF20488.1"/>
    <property type="molecule type" value="Genomic_DNA"/>
</dbReference>
<dbReference type="InterPro" id="IPR000073">
    <property type="entry name" value="AB_hydrolase_1"/>
</dbReference>
<dbReference type="PANTHER" id="PTHR33570:SF2">
    <property type="entry name" value="CARBOXYMUCONOLACTONE DECARBOXYLASE-LIKE DOMAIN-CONTAINING PROTEIN"/>
    <property type="match status" value="1"/>
</dbReference>
<dbReference type="Pfam" id="PF02627">
    <property type="entry name" value="CMD"/>
    <property type="match status" value="1"/>
</dbReference>
<dbReference type="NCBIfam" id="TIGR02425">
    <property type="entry name" value="decarb_PcaC"/>
    <property type="match status" value="1"/>
</dbReference>
<dbReference type="AlphaFoldDB" id="A0A095YE00"/>
<gene>
    <name evidence="3" type="ORF">HMPREF2128_05315</name>
</gene>
<name>A0A095YE00_9MICC</name>
<dbReference type="InterPro" id="IPR029032">
    <property type="entry name" value="AhpD-like"/>
</dbReference>
<organism evidence="3 4">
    <name type="scientific">Pseudoglutamicibacter albus DNF00011</name>
    <dbReference type="NCBI Taxonomy" id="1401063"/>
    <lineage>
        <taxon>Bacteria</taxon>
        <taxon>Bacillati</taxon>
        <taxon>Actinomycetota</taxon>
        <taxon>Actinomycetes</taxon>
        <taxon>Micrococcales</taxon>
        <taxon>Micrococcaceae</taxon>
        <taxon>Pseudoglutamicibacter</taxon>
    </lineage>
</organism>